<gene>
    <name evidence="1" type="ORF">BS47DRAFT_1303550</name>
</gene>
<comment type="caution">
    <text evidence="1">The sequence shown here is derived from an EMBL/GenBank/DDBJ whole genome shotgun (WGS) entry which is preliminary data.</text>
</comment>
<evidence type="ECO:0000313" key="2">
    <source>
        <dbReference type="Proteomes" id="UP000886523"/>
    </source>
</evidence>
<dbReference type="Proteomes" id="UP000886523">
    <property type="component" value="Unassembled WGS sequence"/>
</dbReference>
<evidence type="ECO:0000313" key="1">
    <source>
        <dbReference type="EMBL" id="KAF9507822.1"/>
    </source>
</evidence>
<organism evidence="1 2">
    <name type="scientific">Hydnum rufescens UP504</name>
    <dbReference type="NCBI Taxonomy" id="1448309"/>
    <lineage>
        <taxon>Eukaryota</taxon>
        <taxon>Fungi</taxon>
        <taxon>Dikarya</taxon>
        <taxon>Basidiomycota</taxon>
        <taxon>Agaricomycotina</taxon>
        <taxon>Agaricomycetes</taxon>
        <taxon>Cantharellales</taxon>
        <taxon>Hydnaceae</taxon>
        <taxon>Hydnum</taxon>
    </lineage>
</organism>
<accession>A0A9P6AL40</accession>
<sequence length="233" mass="27068">MAQDTISRLEDNIARKTKALRLEDHVSADRLANLKKDKWINLQLNIRVLCDQLITKLRARKFELANLERAHASQAMDQKTKSHVEKAVKQCAPGIEATVHKYNAKWKEMLKERGKNGVRRDAYVPPELVMGGLFNLDIDQDIWENADMVDFEGGEIPLWLANKEVRDGIRVAQEVKSCQEELRRCDVEYSNLRAWFVEEYEAVHNIFKFGNGVSLQYSFLIWKLIIMSTKMMM</sequence>
<dbReference type="OrthoDB" id="2976829at2759"/>
<name>A0A9P6AL40_9AGAM</name>
<keyword evidence="2" id="KW-1185">Reference proteome</keyword>
<protein>
    <submittedName>
        <fullName evidence="1">Uncharacterized protein</fullName>
    </submittedName>
</protein>
<proteinExistence type="predicted"/>
<dbReference type="EMBL" id="MU129071">
    <property type="protein sequence ID" value="KAF9507822.1"/>
    <property type="molecule type" value="Genomic_DNA"/>
</dbReference>
<dbReference type="AlphaFoldDB" id="A0A9P6AL40"/>
<reference evidence="1" key="1">
    <citation type="journal article" date="2020" name="Nat. Commun.">
        <title>Large-scale genome sequencing of mycorrhizal fungi provides insights into the early evolution of symbiotic traits.</title>
        <authorList>
            <person name="Miyauchi S."/>
            <person name="Kiss E."/>
            <person name="Kuo A."/>
            <person name="Drula E."/>
            <person name="Kohler A."/>
            <person name="Sanchez-Garcia M."/>
            <person name="Morin E."/>
            <person name="Andreopoulos B."/>
            <person name="Barry K.W."/>
            <person name="Bonito G."/>
            <person name="Buee M."/>
            <person name="Carver A."/>
            <person name="Chen C."/>
            <person name="Cichocki N."/>
            <person name="Clum A."/>
            <person name="Culley D."/>
            <person name="Crous P.W."/>
            <person name="Fauchery L."/>
            <person name="Girlanda M."/>
            <person name="Hayes R.D."/>
            <person name="Keri Z."/>
            <person name="LaButti K."/>
            <person name="Lipzen A."/>
            <person name="Lombard V."/>
            <person name="Magnuson J."/>
            <person name="Maillard F."/>
            <person name="Murat C."/>
            <person name="Nolan M."/>
            <person name="Ohm R.A."/>
            <person name="Pangilinan J."/>
            <person name="Pereira M.F."/>
            <person name="Perotto S."/>
            <person name="Peter M."/>
            <person name="Pfister S."/>
            <person name="Riley R."/>
            <person name="Sitrit Y."/>
            <person name="Stielow J.B."/>
            <person name="Szollosi G."/>
            <person name="Zifcakova L."/>
            <person name="Stursova M."/>
            <person name="Spatafora J.W."/>
            <person name="Tedersoo L."/>
            <person name="Vaario L.M."/>
            <person name="Yamada A."/>
            <person name="Yan M."/>
            <person name="Wang P."/>
            <person name="Xu J."/>
            <person name="Bruns T."/>
            <person name="Baldrian P."/>
            <person name="Vilgalys R."/>
            <person name="Dunand C."/>
            <person name="Henrissat B."/>
            <person name="Grigoriev I.V."/>
            <person name="Hibbett D."/>
            <person name="Nagy L.G."/>
            <person name="Martin F.M."/>
        </authorList>
    </citation>
    <scope>NUCLEOTIDE SEQUENCE</scope>
    <source>
        <strain evidence="1">UP504</strain>
    </source>
</reference>